<reference evidence="2" key="2">
    <citation type="submission" date="2020-11" db="EMBL/GenBank/DDBJ databases">
        <authorList>
            <person name="McCartney M.A."/>
            <person name="Auch B."/>
            <person name="Kono T."/>
            <person name="Mallez S."/>
            <person name="Becker A."/>
            <person name="Gohl D.M."/>
            <person name="Silverstein K.A.T."/>
            <person name="Koren S."/>
            <person name="Bechman K.B."/>
            <person name="Herman A."/>
            <person name="Abrahante J.E."/>
            <person name="Garbe J."/>
        </authorList>
    </citation>
    <scope>NUCLEOTIDE SEQUENCE</scope>
    <source>
        <strain evidence="2">Duluth1</strain>
        <tissue evidence="2">Whole animal</tissue>
    </source>
</reference>
<evidence type="ECO:0000259" key="1">
    <source>
        <dbReference type="Pfam" id="PF00024"/>
    </source>
</evidence>
<dbReference type="EMBL" id="JAIWYP010000003">
    <property type="protein sequence ID" value="KAH3852535.1"/>
    <property type="molecule type" value="Genomic_DNA"/>
</dbReference>
<protein>
    <recommendedName>
        <fullName evidence="1">Apple domain-containing protein</fullName>
    </recommendedName>
</protein>
<organism evidence="2 3">
    <name type="scientific">Dreissena polymorpha</name>
    <name type="common">Zebra mussel</name>
    <name type="synonym">Mytilus polymorpha</name>
    <dbReference type="NCBI Taxonomy" id="45954"/>
    <lineage>
        <taxon>Eukaryota</taxon>
        <taxon>Metazoa</taxon>
        <taxon>Spiralia</taxon>
        <taxon>Lophotrochozoa</taxon>
        <taxon>Mollusca</taxon>
        <taxon>Bivalvia</taxon>
        <taxon>Autobranchia</taxon>
        <taxon>Heteroconchia</taxon>
        <taxon>Euheterodonta</taxon>
        <taxon>Imparidentia</taxon>
        <taxon>Neoheterodontei</taxon>
        <taxon>Myida</taxon>
        <taxon>Dreissenoidea</taxon>
        <taxon>Dreissenidae</taxon>
        <taxon>Dreissena</taxon>
    </lineage>
</organism>
<proteinExistence type="predicted"/>
<dbReference type="InterPro" id="IPR003609">
    <property type="entry name" value="Pan_app"/>
</dbReference>
<feature type="domain" description="Apple" evidence="1">
    <location>
        <begin position="8"/>
        <end position="53"/>
    </location>
</feature>
<sequence length="73" mass="8389">MYEVEEARDKIIEGAFVWDVTTFSLLSCFRKCLEHDDCVAFGWQPMAKQCKGFRNITALYSPASPIKSQLYCT</sequence>
<dbReference type="Proteomes" id="UP000828390">
    <property type="component" value="Unassembled WGS sequence"/>
</dbReference>
<accession>A0A9D4L6U2</accession>
<evidence type="ECO:0000313" key="2">
    <source>
        <dbReference type="EMBL" id="KAH3852535.1"/>
    </source>
</evidence>
<dbReference type="AlphaFoldDB" id="A0A9D4L6U2"/>
<gene>
    <name evidence="2" type="ORF">DPMN_095045</name>
</gene>
<name>A0A9D4L6U2_DREPO</name>
<evidence type="ECO:0000313" key="3">
    <source>
        <dbReference type="Proteomes" id="UP000828390"/>
    </source>
</evidence>
<keyword evidence="3" id="KW-1185">Reference proteome</keyword>
<comment type="caution">
    <text evidence="2">The sequence shown here is derived from an EMBL/GenBank/DDBJ whole genome shotgun (WGS) entry which is preliminary data.</text>
</comment>
<reference evidence="2" key="1">
    <citation type="journal article" date="2019" name="bioRxiv">
        <title>The Genome of the Zebra Mussel, Dreissena polymorpha: A Resource for Invasive Species Research.</title>
        <authorList>
            <person name="McCartney M.A."/>
            <person name="Auch B."/>
            <person name="Kono T."/>
            <person name="Mallez S."/>
            <person name="Zhang Y."/>
            <person name="Obille A."/>
            <person name="Becker A."/>
            <person name="Abrahante J.E."/>
            <person name="Garbe J."/>
            <person name="Badalamenti J.P."/>
            <person name="Herman A."/>
            <person name="Mangelson H."/>
            <person name="Liachko I."/>
            <person name="Sullivan S."/>
            <person name="Sone E.D."/>
            <person name="Koren S."/>
            <person name="Silverstein K.A.T."/>
            <person name="Beckman K.B."/>
            <person name="Gohl D.M."/>
        </authorList>
    </citation>
    <scope>NUCLEOTIDE SEQUENCE</scope>
    <source>
        <strain evidence="2">Duluth1</strain>
        <tissue evidence="2">Whole animal</tissue>
    </source>
</reference>
<dbReference type="Pfam" id="PF00024">
    <property type="entry name" value="PAN_1"/>
    <property type="match status" value="1"/>
</dbReference>